<gene>
    <name evidence="2" type="ORF">SAMN05421686_101405</name>
</gene>
<dbReference type="STRING" id="484498.SAMN05421686_101405"/>
<dbReference type="PANTHER" id="PTHR46018:SF7">
    <property type="entry name" value="RIBONUCLEASE Z"/>
    <property type="match status" value="1"/>
</dbReference>
<organism evidence="2 3">
    <name type="scientific">Thalassolituus maritimus</name>
    <dbReference type="NCBI Taxonomy" id="484498"/>
    <lineage>
        <taxon>Bacteria</taxon>
        <taxon>Pseudomonadati</taxon>
        <taxon>Pseudomonadota</taxon>
        <taxon>Gammaproteobacteria</taxon>
        <taxon>Oceanospirillales</taxon>
        <taxon>Oceanospirillaceae</taxon>
        <taxon>Thalassolituus</taxon>
    </lineage>
</organism>
<accession>A0A1N7J678</accession>
<keyword evidence="3" id="KW-1185">Reference proteome</keyword>
<dbReference type="GO" id="GO:0042781">
    <property type="term" value="F:3'-tRNA processing endoribonuclease activity"/>
    <property type="evidence" value="ECO:0007669"/>
    <property type="project" value="TreeGrafter"/>
</dbReference>
<dbReference type="RefSeq" id="WP_076513958.1">
    <property type="nucleotide sequence ID" value="NZ_FTOH01000001.1"/>
</dbReference>
<dbReference type="Pfam" id="PF23023">
    <property type="entry name" value="Anti-Pycsar_Apyc1"/>
    <property type="match status" value="1"/>
</dbReference>
<dbReference type="PANTHER" id="PTHR46018">
    <property type="entry name" value="ZINC PHOSPHODIESTERASE ELAC PROTEIN 1"/>
    <property type="match status" value="1"/>
</dbReference>
<evidence type="ECO:0000313" key="2">
    <source>
        <dbReference type="EMBL" id="SIS44865.1"/>
    </source>
</evidence>
<dbReference type="InterPro" id="IPR001279">
    <property type="entry name" value="Metallo-B-lactamas"/>
</dbReference>
<dbReference type="SUPFAM" id="SSF56281">
    <property type="entry name" value="Metallo-hydrolase/oxidoreductase"/>
    <property type="match status" value="1"/>
</dbReference>
<dbReference type="InterPro" id="IPR036866">
    <property type="entry name" value="RibonucZ/Hydroxyglut_hydro"/>
</dbReference>
<dbReference type="SMART" id="SM00849">
    <property type="entry name" value="Lactamase_B"/>
    <property type="match status" value="1"/>
</dbReference>
<proteinExistence type="predicted"/>
<dbReference type="Proteomes" id="UP000185639">
    <property type="component" value="Unassembled WGS sequence"/>
</dbReference>
<evidence type="ECO:0000259" key="1">
    <source>
        <dbReference type="SMART" id="SM00849"/>
    </source>
</evidence>
<name>A0A1N7J678_9GAMM</name>
<protein>
    <submittedName>
        <fullName evidence="2">Beta-lactamase superfamily domain-containing protein</fullName>
    </submittedName>
</protein>
<sequence>MTRNSVSYSLFFTGTGSGGNLSVGSSAAVLEKNGSPLLLIDCGPGTLNTYAEHYSGQLPSAIFLTHCHLDHIADLEILTVRARLRNAPPIPLFVPVSLITLLHQRLATYPGQMAEGDHDFWQSFQLRPVSDAFRYGEEDFRIYPTRHHGPGSSFALQLPGVFFYSGDTRPIPELLHHVVSTEEKLFHDCGVDPNPSHTGLTDLAREYRPDICQRLTLYHYADESAGAELSKAGYQIACPGQTINLRPELSGHE</sequence>
<dbReference type="EMBL" id="FTOH01000001">
    <property type="protein sequence ID" value="SIS44865.1"/>
    <property type="molecule type" value="Genomic_DNA"/>
</dbReference>
<dbReference type="Gene3D" id="3.60.15.10">
    <property type="entry name" value="Ribonuclease Z/Hydroxyacylglutathione hydrolase-like"/>
    <property type="match status" value="1"/>
</dbReference>
<dbReference type="AlphaFoldDB" id="A0A1N7J678"/>
<feature type="domain" description="Metallo-beta-lactamase" evidence="1">
    <location>
        <begin position="24"/>
        <end position="197"/>
    </location>
</feature>
<reference evidence="3" key="1">
    <citation type="submission" date="2017-01" db="EMBL/GenBank/DDBJ databases">
        <authorList>
            <person name="Varghese N."/>
            <person name="Submissions S."/>
        </authorList>
    </citation>
    <scope>NUCLEOTIDE SEQUENCE [LARGE SCALE GENOMIC DNA]</scope>
    <source>
        <strain evidence="3">DSM 24913</strain>
    </source>
</reference>
<evidence type="ECO:0000313" key="3">
    <source>
        <dbReference type="Proteomes" id="UP000185639"/>
    </source>
</evidence>